<feature type="compositionally biased region" description="Low complexity" evidence="2">
    <location>
        <begin position="321"/>
        <end position="340"/>
    </location>
</feature>
<feature type="region of interest" description="Disordered" evidence="2">
    <location>
        <begin position="1"/>
        <end position="57"/>
    </location>
</feature>
<sequence length="690" mass="72355">GSDSSSDLFTTVKRELPPSLRNSGNILSDKIRGESLTSPLPSYPPFQNGPIKDEPVTSRSPEVVLSSTTGLPPNTVCASTQGLSCPTLQVTISGSRDSLTTCVSSAISAVSATSANSFSGLRENCPPRLSPVNSGSLLNVNSISQIGSSIANSHSGGSKKNSVRLPPPNHTAKSLPLLAAHLSQTSPHSKNICATINGVKTSSISNSDLKGGPALPKTSVPASSLFPFSFPSSHISHELSPSISTQQTTNTPHSVSSTSPSYSSLLSHSPSNLGISRSTSSVCHSSLSNHHLGGRGLSPSLTPSNPHPKTPTLTVSRDSHSNSSLSSLSQLSHSQHSNNSKESAREGNSCNSSRGNTPALSGSSALGGHGPSSSNNTPCCTYATATYGSSGLTSLVFTKSHSWGSSNTNPVLGSTNGPALTGTSASSNSIPLPPSLHNSHHSSPFGSLPGHPTLHPAMFGPALHPAVSLPTSSSLGASAGPSPFVTGEAMFPQPNPDFLRRELDTRFLVSHERTLGIHPPPLHQHQHQHNHLHHQHSPFLPPPHLGSSMVPPQPPTAHLYDKYPKLEGPLYSRNTFGLPGYAGMSPILSGGATLFAPPAHIPGFQPKMNPLVKTKNMKSGRWCAMHIRIAWEIYHHQQKQQQQSEVHKPGATASASNKTPTDPLRPPVHLLPHSVPRPHDFHMSLLLNAA</sequence>
<keyword evidence="3" id="KW-1185">Reference proteome</keyword>
<proteinExistence type="predicted"/>
<gene>
    <name evidence="4" type="primary">LOC106472520</name>
</gene>
<feature type="compositionally biased region" description="Low complexity" evidence="2">
    <location>
        <begin position="424"/>
        <end position="444"/>
    </location>
</feature>
<feature type="region of interest" description="Disordered" evidence="2">
    <location>
        <begin position="149"/>
        <end position="172"/>
    </location>
</feature>
<dbReference type="InterPro" id="IPR023246">
    <property type="entry name" value="AUTS2"/>
</dbReference>
<feature type="compositionally biased region" description="Polar residues" evidence="2">
    <location>
        <begin position="403"/>
        <end position="423"/>
    </location>
</feature>
<reference evidence="4" key="1">
    <citation type="submission" date="2025-08" db="UniProtKB">
        <authorList>
            <consortium name="RefSeq"/>
        </authorList>
    </citation>
    <scope>IDENTIFICATION</scope>
    <source>
        <tissue evidence="4">Muscle</tissue>
    </source>
</reference>
<feature type="compositionally biased region" description="Polar residues" evidence="2">
    <location>
        <begin position="346"/>
        <end position="356"/>
    </location>
</feature>
<evidence type="ECO:0000313" key="4">
    <source>
        <dbReference type="RefSeq" id="XP_022256802.1"/>
    </source>
</evidence>
<dbReference type="GeneID" id="106472520"/>
<accession>A0ABM1TLP6</accession>
<feature type="compositionally biased region" description="Low complexity" evidence="2">
    <location>
        <begin position="248"/>
        <end position="273"/>
    </location>
</feature>
<keyword evidence="1" id="KW-0597">Phosphoprotein</keyword>
<dbReference type="RefSeq" id="XP_022256802.1">
    <property type="nucleotide sequence ID" value="XM_022401094.1"/>
</dbReference>
<evidence type="ECO:0000256" key="1">
    <source>
        <dbReference type="ARBA" id="ARBA00022553"/>
    </source>
</evidence>
<name>A0ABM1TLP6_LIMPO</name>
<protein>
    <submittedName>
        <fullName evidence="4">Uncharacterized serine-rich protein C215.13-like</fullName>
    </submittedName>
</protein>
<evidence type="ECO:0000256" key="2">
    <source>
        <dbReference type="SAM" id="MobiDB-lite"/>
    </source>
</evidence>
<feature type="compositionally biased region" description="Polar residues" evidence="2">
    <location>
        <begin position="149"/>
        <end position="160"/>
    </location>
</feature>
<feature type="non-terminal residue" evidence="4">
    <location>
        <position position="690"/>
    </location>
</feature>
<feature type="region of interest" description="Disordered" evidence="2">
    <location>
        <begin position="403"/>
        <end position="449"/>
    </location>
</feature>
<feature type="region of interest" description="Disordered" evidence="2">
    <location>
        <begin position="636"/>
        <end position="675"/>
    </location>
</feature>
<feature type="compositionally biased region" description="Polar residues" evidence="2">
    <location>
        <begin position="274"/>
        <end position="289"/>
    </location>
</feature>
<feature type="non-terminal residue" evidence="4">
    <location>
        <position position="1"/>
    </location>
</feature>
<feature type="region of interest" description="Disordered" evidence="2">
    <location>
        <begin position="237"/>
        <end position="374"/>
    </location>
</feature>
<organism evidence="3 4">
    <name type="scientific">Limulus polyphemus</name>
    <name type="common">Atlantic horseshoe crab</name>
    <dbReference type="NCBI Taxonomy" id="6850"/>
    <lineage>
        <taxon>Eukaryota</taxon>
        <taxon>Metazoa</taxon>
        <taxon>Ecdysozoa</taxon>
        <taxon>Arthropoda</taxon>
        <taxon>Chelicerata</taxon>
        <taxon>Merostomata</taxon>
        <taxon>Xiphosura</taxon>
        <taxon>Limulidae</taxon>
        <taxon>Limulus</taxon>
    </lineage>
</organism>
<evidence type="ECO:0000313" key="3">
    <source>
        <dbReference type="Proteomes" id="UP000694941"/>
    </source>
</evidence>
<dbReference type="PANTHER" id="PTHR14429:SF22">
    <property type="entry name" value="AGAP013055-PA"/>
    <property type="match status" value="1"/>
</dbReference>
<dbReference type="Proteomes" id="UP000694941">
    <property type="component" value="Unplaced"/>
</dbReference>
<dbReference type="Pfam" id="PF15336">
    <property type="entry name" value="Auts2"/>
    <property type="match status" value="1"/>
</dbReference>
<dbReference type="PANTHER" id="PTHR14429">
    <property type="entry name" value="FIBROSIN FAMILY MEMBER"/>
    <property type="match status" value="1"/>
</dbReference>